<keyword evidence="3" id="KW-1185">Reference proteome</keyword>
<keyword evidence="1" id="KW-0812">Transmembrane</keyword>
<dbReference type="Proteomes" id="UP000292855">
    <property type="component" value="Unassembled WGS sequence"/>
</dbReference>
<sequence length="368" mass="42584">MAIAHFLRPFPVIIHVILWIVYLLWIGSVNVLCHGVGHIWVMLGMLPVMLGIFYLNWYGLRRFFLKGARWKDVVFSGLYLLALLFVGYQILYGYPNEFARKIRKDPDTQTFSLTMYVIEVVSFYWTFAYKGLGMAAIEILFNLARARIAYLQGKHKDRSNHRKKVRMKKWISHFLGNMTQSLVRSAKQGKATASMLESYAIIWAFGIRMMARETKFFIPLDTELYHLRRLKVIYPISSLDMKLRGDIKTIDVLPMLLLNIYKNMYKHGEFGDNSGTLFHVSCHADRLTIRTENRVAARSRWIFERGGTGLVQLEGILQQHYGTAATMMHKQQEDIFYLQIEILFTYGRVQSDVKPSGQKEETAGSGIG</sequence>
<name>A0A4Q6XH98_9SPHI</name>
<dbReference type="EMBL" id="SGIT01000003">
    <property type="protein sequence ID" value="RZF58923.1"/>
    <property type="molecule type" value="Genomic_DNA"/>
</dbReference>
<evidence type="ECO:0000313" key="3">
    <source>
        <dbReference type="Proteomes" id="UP000292855"/>
    </source>
</evidence>
<feature type="transmembrane region" description="Helical" evidence="1">
    <location>
        <begin position="12"/>
        <end position="32"/>
    </location>
</feature>
<keyword evidence="1" id="KW-0472">Membrane</keyword>
<dbReference type="RefSeq" id="WP_130142759.1">
    <property type="nucleotide sequence ID" value="NZ_SGIT01000003.1"/>
</dbReference>
<gene>
    <name evidence="2" type="ORF">EWE74_16520</name>
</gene>
<protein>
    <recommendedName>
        <fullName evidence="4">Signal transduction histidine kinase internal region domain-containing protein</fullName>
    </recommendedName>
</protein>
<evidence type="ECO:0000313" key="2">
    <source>
        <dbReference type="EMBL" id="RZF58923.1"/>
    </source>
</evidence>
<evidence type="ECO:0000256" key="1">
    <source>
        <dbReference type="SAM" id="Phobius"/>
    </source>
</evidence>
<feature type="transmembrane region" description="Helical" evidence="1">
    <location>
        <begin position="123"/>
        <end position="144"/>
    </location>
</feature>
<accession>A0A4Q6XH98</accession>
<proteinExistence type="predicted"/>
<dbReference type="AlphaFoldDB" id="A0A4Q6XH98"/>
<comment type="caution">
    <text evidence="2">The sequence shown here is derived from an EMBL/GenBank/DDBJ whole genome shotgun (WGS) entry which is preliminary data.</text>
</comment>
<evidence type="ECO:0008006" key="4">
    <source>
        <dbReference type="Google" id="ProtNLM"/>
    </source>
</evidence>
<dbReference type="OrthoDB" id="709134at2"/>
<feature type="transmembrane region" description="Helical" evidence="1">
    <location>
        <begin position="72"/>
        <end position="91"/>
    </location>
</feature>
<feature type="transmembrane region" description="Helical" evidence="1">
    <location>
        <begin position="38"/>
        <end position="60"/>
    </location>
</feature>
<reference evidence="2 3" key="1">
    <citation type="submission" date="2019-02" db="EMBL/GenBank/DDBJ databases">
        <authorList>
            <person name="Li Y."/>
        </authorList>
    </citation>
    <scope>NUCLEOTIDE SEQUENCE [LARGE SCALE GENOMIC DNA]</scope>
    <source>
        <strain evidence="2 3">30C10-4-7</strain>
    </source>
</reference>
<organism evidence="2 3">
    <name type="scientific">Sphingobacterium corticibacterium</name>
    <dbReference type="NCBI Taxonomy" id="2484746"/>
    <lineage>
        <taxon>Bacteria</taxon>
        <taxon>Pseudomonadati</taxon>
        <taxon>Bacteroidota</taxon>
        <taxon>Sphingobacteriia</taxon>
        <taxon>Sphingobacteriales</taxon>
        <taxon>Sphingobacteriaceae</taxon>
        <taxon>Sphingobacterium</taxon>
    </lineage>
</organism>
<keyword evidence="1" id="KW-1133">Transmembrane helix</keyword>